<dbReference type="AlphaFoldDB" id="A0A0N4UJ51"/>
<keyword evidence="5" id="KW-1185">Reference proteome</keyword>
<sequence length="134" mass="15509">MIYLQEIGLERMSLQDLHYAMKMLAPEFIAFIAGIFFLVKIAAFDAKIDEKNSAKFSSDQEPEEKCDEVNHPKLHNHFNKFIYNANNIVLCIGLAIAGAIHPSAVRTIRQFKIFSKILSYFHRKFELKYLKKAI</sequence>
<feature type="domain" description="Piezo TM1-24" evidence="2">
    <location>
        <begin position="3"/>
        <end position="108"/>
    </location>
</feature>
<gene>
    <name evidence="3" type="ORF">DME_LOCUS10100</name>
</gene>
<dbReference type="WBParaSite" id="DME_0000766601-mRNA-1">
    <property type="protein sequence ID" value="DME_0000766601-mRNA-1"/>
    <property type="gene ID" value="DME_0000766601"/>
</dbReference>
<reference evidence="3 5" key="2">
    <citation type="submission" date="2018-11" db="EMBL/GenBank/DDBJ databases">
        <authorList>
            <consortium name="Pathogen Informatics"/>
        </authorList>
    </citation>
    <scope>NUCLEOTIDE SEQUENCE [LARGE SCALE GENOMIC DNA]</scope>
</reference>
<keyword evidence="1" id="KW-1133">Transmembrane helix</keyword>
<dbReference type="Pfam" id="PF24871">
    <property type="entry name" value="Piezo_TM1-24"/>
    <property type="match status" value="1"/>
</dbReference>
<protein>
    <recommendedName>
        <fullName evidence="2">Piezo TM1-24 domain-containing protein</fullName>
    </recommendedName>
</protein>
<evidence type="ECO:0000313" key="4">
    <source>
        <dbReference type="Proteomes" id="UP000038040"/>
    </source>
</evidence>
<dbReference type="Proteomes" id="UP000274756">
    <property type="component" value="Unassembled WGS sequence"/>
</dbReference>
<proteinExistence type="predicted"/>
<dbReference type="EMBL" id="UYYG01001202">
    <property type="protein sequence ID" value="VDN60127.1"/>
    <property type="molecule type" value="Genomic_DNA"/>
</dbReference>
<name>A0A0N4UJ51_DRAME</name>
<evidence type="ECO:0000256" key="1">
    <source>
        <dbReference type="SAM" id="Phobius"/>
    </source>
</evidence>
<feature type="transmembrane region" description="Helical" evidence="1">
    <location>
        <begin position="81"/>
        <end position="100"/>
    </location>
</feature>
<evidence type="ECO:0000313" key="5">
    <source>
        <dbReference type="Proteomes" id="UP000274756"/>
    </source>
</evidence>
<evidence type="ECO:0000313" key="6">
    <source>
        <dbReference type="WBParaSite" id="DME_0000766601-mRNA-1"/>
    </source>
</evidence>
<dbReference type="InterPro" id="IPR056769">
    <property type="entry name" value="Piezo_TM1-24"/>
</dbReference>
<dbReference type="Proteomes" id="UP000038040">
    <property type="component" value="Unplaced"/>
</dbReference>
<organism evidence="4 6">
    <name type="scientific">Dracunculus medinensis</name>
    <name type="common">Guinea worm</name>
    <dbReference type="NCBI Taxonomy" id="318479"/>
    <lineage>
        <taxon>Eukaryota</taxon>
        <taxon>Metazoa</taxon>
        <taxon>Ecdysozoa</taxon>
        <taxon>Nematoda</taxon>
        <taxon>Chromadorea</taxon>
        <taxon>Rhabditida</taxon>
        <taxon>Spirurina</taxon>
        <taxon>Dracunculoidea</taxon>
        <taxon>Dracunculidae</taxon>
        <taxon>Dracunculus</taxon>
    </lineage>
</organism>
<evidence type="ECO:0000259" key="2">
    <source>
        <dbReference type="Pfam" id="PF24871"/>
    </source>
</evidence>
<keyword evidence="1" id="KW-0472">Membrane</keyword>
<feature type="transmembrane region" description="Helical" evidence="1">
    <location>
        <begin position="21"/>
        <end position="43"/>
    </location>
</feature>
<keyword evidence="1" id="KW-0812">Transmembrane</keyword>
<reference evidence="6" key="1">
    <citation type="submission" date="2017-02" db="UniProtKB">
        <authorList>
            <consortium name="WormBaseParasite"/>
        </authorList>
    </citation>
    <scope>IDENTIFICATION</scope>
</reference>
<accession>A0A0N4UJ51</accession>
<evidence type="ECO:0000313" key="3">
    <source>
        <dbReference type="EMBL" id="VDN60127.1"/>
    </source>
</evidence>